<evidence type="ECO:0000313" key="2">
    <source>
        <dbReference type="Proteomes" id="UP001281147"/>
    </source>
</evidence>
<gene>
    <name evidence="1" type="ORF">LTR37_020746</name>
</gene>
<protein>
    <submittedName>
        <fullName evidence="1">Uncharacterized protein</fullName>
    </submittedName>
</protein>
<comment type="caution">
    <text evidence="1">The sequence shown here is derived from an EMBL/GenBank/DDBJ whole genome shotgun (WGS) entry which is preliminary data.</text>
</comment>
<keyword evidence="2" id="KW-1185">Reference proteome</keyword>
<sequence length="351" mass="38688">MAATVKTRVLIISDTHCAGLREQEDQDPPVLPFKAPLPSADLLIHCGDLTFTGTEDEYHQTLDMLQEIDAPVKLVIAGNHDLTLDRDFVMNHLEAGGASGSWEGVQSKDEADSMVKQARSLWLDDNGRAKTEGVTFLEEGVHEIDLANGATVNVYASPYTPEFCDWAYAYGKDEDRFNSQASTLWDAKNIAAHPVPSFSSSERPIDICITHGPPYNRLDKVERRISAGCPHLLKAVMRARPLIHCFGHIHEGWGAELVDWSPTANEIATASYSTREWQQTGWQAGVQKVDKLKIDLNAAKEQHGVLVDLTSSGSTSLQRGATTMIVNASIMNVMYRPANAPWVVDVDLPKR</sequence>
<name>A0ACC3MAD2_9PEZI</name>
<evidence type="ECO:0000313" key="1">
    <source>
        <dbReference type="EMBL" id="KAK3681926.1"/>
    </source>
</evidence>
<accession>A0ACC3MAD2</accession>
<dbReference type="Proteomes" id="UP001281147">
    <property type="component" value="Unassembled WGS sequence"/>
</dbReference>
<organism evidence="1 2">
    <name type="scientific">Vermiconidia calcicola</name>
    <dbReference type="NCBI Taxonomy" id="1690605"/>
    <lineage>
        <taxon>Eukaryota</taxon>
        <taxon>Fungi</taxon>
        <taxon>Dikarya</taxon>
        <taxon>Ascomycota</taxon>
        <taxon>Pezizomycotina</taxon>
        <taxon>Dothideomycetes</taxon>
        <taxon>Dothideomycetidae</taxon>
        <taxon>Mycosphaerellales</taxon>
        <taxon>Extremaceae</taxon>
        <taxon>Vermiconidia</taxon>
    </lineage>
</organism>
<proteinExistence type="predicted"/>
<reference evidence="1" key="1">
    <citation type="submission" date="2023-07" db="EMBL/GenBank/DDBJ databases">
        <title>Black Yeasts Isolated from many extreme environments.</title>
        <authorList>
            <person name="Coleine C."/>
            <person name="Stajich J.E."/>
            <person name="Selbmann L."/>
        </authorList>
    </citation>
    <scope>NUCLEOTIDE SEQUENCE</scope>
    <source>
        <strain evidence="1">CCFEE 5714</strain>
    </source>
</reference>
<dbReference type="EMBL" id="JAUTXU010000387">
    <property type="protein sequence ID" value="KAK3681926.1"/>
    <property type="molecule type" value="Genomic_DNA"/>
</dbReference>